<dbReference type="Gene3D" id="1.10.8.60">
    <property type="match status" value="1"/>
</dbReference>
<evidence type="ECO:0000256" key="12">
    <source>
        <dbReference type="ARBA" id="ARBA00023136"/>
    </source>
</evidence>
<comment type="caution">
    <text evidence="14">Lacks conserved residue(s) required for the propagation of feature annotation.</text>
</comment>
<dbReference type="Gene3D" id="1.20.58.760">
    <property type="entry name" value="Peptidase M41"/>
    <property type="match status" value="1"/>
</dbReference>
<feature type="binding site" evidence="14">
    <location>
        <position position="428"/>
    </location>
    <ligand>
        <name>Zn(2+)</name>
        <dbReference type="ChEBI" id="CHEBI:29105"/>
        <note>catalytic</note>
    </ligand>
</feature>
<feature type="binding site" evidence="14">
    <location>
        <position position="424"/>
    </location>
    <ligand>
        <name>Zn(2+)</name>
        <dbReference type="ChEBI" id="CHEBI:29105"/>
        <note>catalytic</note>
    </ligand>
</feature>
<evidence type="ECO:0000256" key="5">
    <source>
        <dbReference type="ARBA" id="ARBA00022723"/>
    </source>
</evidence>
<keyword evidence="4 14" id="KW-0812">Transmembrane</keyword>
<dbReference type="PANTHER" id="PTHR23076:SF97">
    <property type="entry name" value="ATP-DEPENDENT ZINC METALLOPROTEASE YME1L1"/>
    <property type="match status" value="1"/>
</dbReference>
<dbReference type="InterPro" id="IPR027417">
    <property type="entry name" value="P-loop_NTPase"/>
</dbReference>
<evidence type="ECO:0000256" key="10">
    <source>
        <dbReference type="ARBA" id="ARBA00022989"/>
    </source>
</evidence>
<dbReference type="InterPro" id="IPR005936">
    <property type="entry name" value="FtsH"/>
</dbReference>
<dbReference type="NCBIfam" id="TIGR01241">
    <property type="entry name" value="FtsH_fam"/>
    <property type="match status" value="1"/>
</dbReference>
<evidence type="ECO:0000259" key="17">
    <source>
        <dbReference type="SMART" id="SM00382"/>
    </source>
</evidence>
<dbReference type="GO" id="GO:0004176">
    <property type="term" value="F:ATP-dependent peptidase activity"/>
    <property type="evidence" value="ECO:0007669"/>
    <property type="project" value="InterPro"/>
</dbReference>
<keyword evidence="3 14" id="KW-0645">Protease</keyword>
<evidence type="ECO:0000256" key="4">
    <source>
        <dbReference type="ARBA" id="ARBA00022692"/>
    </source>
</evidence>
<reference evidence="18" key="1">
    <citation type="submission" date="2021-02" db="EMBL/GenBank/DDBJ databases">
        <title>Genome-Resolved Metagenomics of a Microbial Community Performing Photosynthetic Biological Nutrient Removal.</title>
        <authorList>
            <person name="Mcdaniel E.A."/>
        </authorList>
    </citation>
    <scope>NUCLEOTIDE SEQUENCE</scope>
    <source>
        <strain evidence="18">UWPOB_OBS1</strain>
    </source>
</reference>
<dbReference type="HAMAP" id="MF_01458">
    <property type="entry name" value="FtsH"/>
    <property type="match status" value="1"/>
</dbReference>
<dbReference type="AlphaFoldDB" id="A0A8J7P815"/>
<dbReference type="EC" id="3.4.24.-" evidence="14"/>
<organism evidence="18 19">
    <name type="scientific">Candidatus Obscuribacter phosphatis</name>
    <dbReference type="NCBI Taxonomy" id="1906157"/>
    <lineage>
        <taxon>Bacteria</taxon>
        <taxon>Bacillati</taxon>
        <taxon>Candidatus Melainabacteria</taxon>
        <taxon>Candidatus Obscuribacterales</taxon>
        <taxon>Candidatus Obscuribacteraceae</taxon>
        <taxon>Candidatus Obscuribacter</taxon>
    </lineage>
</organism>
<feature type="active site" evidence="14">
    <location>
        <position position="425"/>
    </location>
</feature>
<dbReference type="InterPro" id="IPR003593">
    <property type="entry name" value="AAA+_ATPase"/>
</dbReference>
<dbReference type="Pfam" id="PF01434">
    <property type="entry name" value="Peptidase_M41"/>
    <property type="match status" value="1"/>
</dbReference>
<dbReference type="GO" id="GO:0008270">
    <property type="term" value="F:zinc ion binding"/>
    <property type="evidence" value="ECO:0007669"/>
    <property type="project" value="UniProtKB-UniRule"/>
</dbReference>
<evidence type="ECO:0000256" key="7">
    <source>
        <dbReference type="ARBA" id="ARBA00022801"/>
    </source>
</evidence>
<dbReference type="Pfam" id="PF17862">
    <property type="entry name" value="AAA_lid_3"/>
    <property type="match status" value="1"/>
</dbReference>
<comment type="cofactor">
    <cofactor evidence="14">
        <name>Zn(2+)</name>
        <dbReference type="ChEBI" id="CHEBI:29105"/>
    </cofactor>
    <text evidence="14">Binds 1 zinc ion per subunit.</text>
</comment>
<evidence type="ECO:0000256" key="3">
    <source>
        <dbReference type="ARBA" id="ARBA00022670"/>
    </source>
</evidence>
<keyword evidence="14" id="KW-1003">Cell membrane</keyword>
<protein>
    <recommendedName>
        <fullName evidence="14">ATP-dependent zinc metalloprotease FtsH</fullName>
        <ecNumber evidence="14">3.4.24.-</ecNumber>
    </recommendedName>
</protein>
<dbReference type="GO" id="GO:0030163">
    <property type="term" value="P:protein catabolic process"/>
    <property type="evidence" value="ECO:0007669"/>
    <property type="project" value="UniProtKB-UniRule"/>
</dbReference>
<comment type="function">
    <text evidence="14">Acts as a processive, ATP-dependent zinc metallopeptidase for both cytoplasmic and membrane proteins. Plays a role in the quality control of integral membrane proteins.</text>
</comment>
<comment type="similarity">
    <text evidence="15">Belongs to the AAA ATPase family.</text>
</comment>
<comment type="subcellular location">
    <subcellularLocation>
        <location evidence="14">Cell membrane</location>
        <topology evidence="14">Multi-pass membrane protein</topology>
        <orientation evidence="14">Cytoplasmic side</orientation>
    </subcellularLocation>
    <subcellularLocation>
        <location evidence="1">Membrane</location>
    </subcellularLocation>
</comment>
<evidence type="ECO:0000256" key="16">
    <source>
        <dbReference type="SAM" id="MobiDB-lite"/>
    </source>
</evidence>
<comment type="similarity">
    <text evidence="13 14">In the central section; belongs to the AAA ATPase family.</text>
</comment>
<feature type="binding site" evidence="14">
    <location>
        <position position="500"/>
    </location>
    <ligand>
        <name>Zn(2+)</name>
        <dbReference type="ChEBI" id="CHEBI:29105"/>
        <note>catalytic</note>
    </ligand>
</feature>
<name>A0A8J7P815_9BACT</name>
<evidence type="ECO:0000256" key="13">
    <source>
        <dbReference type="ARBA" id="ARBA00061570"/>
    </source>
</evidence>
<feature type="compositionally biased region" description="Basic and acidic residues" evidence="16">
    <location>
        <begin position="637"/>
        <end position="655"/>
    </location>
</feature>
<dbReference type="InterPro" id="IPR003960">
    <property type="entry name" value="ATPase_AAA_CS"/>
</dbReference>
<feature type="binding site" evidence="14">
    <location>
        <begin position="202"/>
        <end position="209"/>
    </location>
    <ligand>
        <name>ATP</name>
        <dbReference type="ChEBI" id="CHEBI:30616"/>
    </ligand>
</feature>
<proteinExistence type="inferred from homology"/>
<keyword evidence="6 14" id="KW-0547">Nucleotide-binding</keyword>
<dbReference type="InterPro" id="IPR003959">
    <property type="entry name" value="ATPase_AAA_core"/>
</dbReference>
<dbReference type="Proteomes" id="UP000664277">
    <property type="component" value="Unassembled WGS sequence"/>
</dbReference>
<comment type="caution">
    <text evidence="18">The sequence shown here is derived from an EMBL/GenBank/DDBJ whole genome shotgun (WGS) entry which is preliminary data.</text>
</comment>
<evidence type="ECO:0000313" key="19">
    <source>
        <dbReference type="Proteomes" id="UP000664277"/>
    </source>
</evidence>
<keyword evidence="7 14" id="KW-0378">Hydrolase</keyword>
<dbReference type="SUPFAM" id="SSF140990">
    <property type="entry name" value="FtsH protease domain-like"/>
    <property type="match status" value="1"/>
</dbReference>
<dbReference type="InterPro" id="IPR037219">
    <property type="entry name" value="Peptidase_M41-like"/>
</dbReference>
<dbReference type="FunFam" id="3.40.50.300:FF:000001">
    <property type="entry name" value="ATP-dependent zinc metalloprotease FtsH"/>
    <property type="match status" value="1"/>
</dbReference>
<dbReference type="CDD" id="cd19501">
    <property type="entry name" value="RecA-like_FtsH"/>
    <property type="match status" value="1"/>
</dbReference>
<dbReference type="InterPro" id="IPR041569">
    <property type="entry name" value="AAA_lid_3"/>
</dbReference>
<gene>
    <name evidence="14 18" type="primary">ftsH</name>
    <name evidence="18" type="ORF">J0M35_07140</name>
</gene>
<evidence type="ECO:0000256" key="15">
    <source>
        <dbReference type="RuleBase" id="RU003651"/>
    </source>
</evidence>
<dbReference type="FunFam" id="1.20.58.760:FF:000001">
    <property type="entry name" value="ATP-dependent zinc metalloprotease FtsH"/>
    <property type="match status" value="1"/>
</dbReference>
<feature type="compositionally biased region" description="Low complexity" evidence="16">
    <location>
        <begin position="616"/>
        <end position="632"/>
    </location>
</feature>
<dbReference type="GO" id="GO:0005524">
    <property type="term" value="F:ATP binding"/>
    <property type="evidence" value="ECO:0007669"/>
    <property type="project" value="UniProtKB-UniRule"/>
</dbReference>
<dbReference type="Pfam" id="PF00004">
    <property type="entry name" value="AAA"/>
    <property type="match status" value="1"/>
</dbReference>
<keyword evidence="10 14" id="KW-1133">Transmembrane helix</keyword>
<keyword evidence="9 14" id="KW-0067">ATP-binding</keyword>
<dbReference type="GO" id="GO:0016887">
    <property type="term" value="F:ATP hydrolysis activity"/>
    <property type="evidence" value="ECO:0007669"/>
    <property type="project" value="UniProtKB-UniRule"/>
</dbReference>
<evidence type="ECO:0000256" key="11">
    <source>
        <dbReference type="ARBA" id="ARBA00023049"/>
    </source>
</evidence>
<feature type="domain" description="AAA+ ATPase" evidence="17">
    <location>
        <begin position="194"/>
        <end position="333"/>
    </location>
</feature>
<evidence type="ECO:0000256" key="6">
    <source>
        <dbReference type="ARBA" id="ARBA00022741"/>
    </source>
</evidence>
<dbReference type="GO" id="GO:0006508">
    <property type="term" value="P:proteolysis"/>
    <property type="evidence" value="ECO:0007669"/>
    <property type="project" value="UniProtKB-KW"/>
</dbReference>
<feature type="transmembrane region" description="Helical" evidence="14">
    <location>
        <begin position="109"/>
        <end position="131"/>
    </location>
</feature>
<evidence type="ECO:0000256" key="14">
    <source>
        <dbReference type="HAMAP-Rule" id="MF_01458"/>
    </source>
</evidence>
<dbReference type="SUPFAM" id="SSF52540">
    <property type="entry name" value="P-loop containing nucleoside triphosphate hydrolases"/>
    <property type="match status" value="1"/>
</dbReference>
<keyword evidence="5 14" id="KW-0479">Metal-binding</keyword>
<dbReference type="FunFam" id="1.10.8.60:FF:000001">
    <property type="entry name" value="ATP-dependent zinc metalloprotease FtsH"/>
    <property type="match status" value="1"/>
</dbReference>
<evidence type="ECO:0000256" key="9">
    <source>
        <dbReference type="ARBA" id="ARBA00022840"/>
    </source>
</evidence>
<keyword evidence="11 14" id="KW-0482">Metalloprotease</keyword>
<dbReference type="PANTHER" id="PTHR23076">
    <property type="entry name" value="METALLOPROTEASE M41 FTSH"/>
    <property type="match status" value="1"/>
</dbReference>
<feature type="region of interest" description="Disordered" evidence="16">
    <location>
        <begin position="607"/>
        <end position="666"/>
    </location>
</feature>
<evidence type="ECO:0000256" key="1">
    <source>
        <dbReference type="ARBA" id="ARBA00004370"/>
    </source>
</evidence>
<evidence type="ECO:0000256" key="2">
    <source>
        <dbReference type="ARBA" id="ARBA00010044"/>
    </source>
</evidence>
<dbReference type="GO" id="GO:0004222">
    <property type="term" value="F:metalloendopeptidase activity"/>
    <property type="evidence" value="ECO:0007669"/>
    <property type="project" value="InterPro"/>
</dbReference>
<dbReference type="PROSITE" id="PS00674">
    <property type="entry name" value="AAA"/>
    <property type="match status" value="1"/>
</dbReference>
<keyword evidence="8 14" id="KW-0862">Zinc</keyword>
<comment type="subunit">
    <text evidence="14">Homohexamer.</text>
</comment>
<dbReference type="Gene3D" id="3.40.50.300">
    <property type="entry name" value="P-loop containing nucleotide triphosphate hydrolases"/>
    <property type="match status" value="1"/>
</dbReference>
<dbReference type="SMART" id="SM00382">
    <property type="entry name" value="AAA"/>
    <property type="match status" value="1"/>
</dbReference>
<accession>A0A8J7P815</accession>
<comment type="similarity">
    <text evidence="2 14">In the C-terminal section; belongs to the peptidase M41 family.</text>
</comment>
<dbReference type="GO" id="GO:0005886">
    <property type="term" value="C:plasma membrane"/>
    <property type="evidence" value="ECO:0007669"/>
    <property type="project" value="UniProtKB-SubCell"/>
</dbReference>
<evidence type="ECO:0000313" key="18">
    <source>
        <dbReference type="EMBL" id="MBN8660121.1"/>
    </source>
</evidence>
<sequence>MKKYGTTWVILLALLLLVIFTLSLANLGKRDENLTYFGFTSLLREGKASEVKKVTYTNGENVIYVQLQNPESERERPVVVPMEAKEELLKELGKAGVNVEVKDTEKSQMLLGMLSTFLLPIVLVIGFLLMVRSAQSGGNQAMSFGRSRAKLMMDNKVKVCFNDVAGIDEAKQELQEIVDFLKSPEKFTALGARIPRGVLLVGSPGTGKTLLAKAVAGEAGVPFFSISGSDFVEMFVGVGASRVRDLFEQAKKQAPCIVFVDEIDAVGRQRGAGLGGGHDEREQTLNQLLVEMDGFEGSTGIIVVAATNRPDILDSALLRPGRFDRQVVIDRPDVKGREQILNVHGKGKPLAKDVDLKILARRTPGFTGADLSNLINEAALIAARADKREIEMGDLELAIDKVQVGAEKRSRVIPPKEKEMTAFHEVGHALMHLLLKNVSPLHKVTIIPRGFALGITWSVPDEDLLSMTSAMIYDQIGVLLGGRVAEEVVYGDVTTGAQNDLERSTALARRMVTEYGMSERLGPMTFGKRNGQVFLGRDFGHERDYSENIATAIDEEVSEIISKQYSRVKELLLAHRPHLNAIVKVLLEKETLDRAEVEAIMDEVNRKLAAGEDPDSSSPDSPDNDSNSNEPPAVIVTREEEKVPVKETKPERDGGDSSPGLTPKFA</sequence>
<evidence type="ECO:0000256" key="8">
    <source>
        <dbReference type="ARBA" id="ARBA00022833"/>
    </source>
</evidence>
<dbReference type="EMBL" id="JAFLCK010000008">
    <property type="protein sequence ID" value="MBN8660121.1"/>
    <property type="molecule type" value="Genomic_DNA"/>
</dbReference>
<dbReference type="InterPro" id="IPR000642">
    <property type="entry name" value="Peptidase_M41"/>
</dbReference>
<keyword evidence="12 14" id="KW-0472">Membrane</keyword>